<evidence type="ECO:0000256" key="5">
    <source>
        <dbReference type="SAM" id="Phobius"/>
    </source>
</evidence>
<dbReference type="InterPro" id="IPR003594">
    <property type="entry name" value="HATPase_dom"/>
</dbReference>
<dbReference type="InterPro" id="IPR036890">
    <property type="entry name" value="HATPase_C_sf"/>
</dbReference>
<dbReference type="SMART" id="SM00387">
    <property type="entry name" value="HATPase_c"/>
    <property type="match status" value="1"/>
</dbReference>
<dbReference type="InterPro" id="IPR050640">
    <property type="entry name" value="Bact_2-comp_sensor_kinase"/>
</dbReference>
<proteinExistence type="predicted"/>
<gene>
    <name evidence="7" type="ORF">H8S23_12625</name>
</gene>
<keyword evidence="5" id="KW-0812">Transmembrane</keyword>
<dbReference type="GO" id="GO:0016020">
    <property type="term" value="C:membrane"/>
    <property type="evidence" value="ECO:0007669"/>
    <property type="project" value="UniProtKB-SubCell"/>
</dbReference>
<feature type="transmembrane region" description="Helical" evidence="5">
    <location>
        <begin position="29"/>
        <end position="48"/>
    </location>
</feature>
<dbReference type="Pfam" id="PF02518">
    <property type="entry name" value="HATPase_c"/>
    <property type="match status" value="1"/>
</dbReference>
<dbReference type="Pfam" id="PF06580">
    <property type="entry name" value="His_kinase"/>
    <property type="match status" value="1"/>
</dbReference>
<evidence type="ECO:0000256" key="3">
    <source>
        <dbReference type="ARBA" id="ARBA00022679"/>
    </source>
</evidence>
<evidence type="ECO:0000313" key="8">
    <source>
        <dbReference type="Proteomes" id="UP000659630"/>
    </source>
</evidence>
<dbReference type="InterPro" id="IPR003660">
    <property type="entry name" value="HAMP_dom"/>
</dbReference>
<dbReference type="GO" id="GO:0000155">
    <property type="term" value="F:phosphorelay sensor kinase activity"/>
    <property type="evidence" value="ECO:0007669"/>
    <property type="project" value="InterPro"/>
</dbReference>
<keyword evidence="4 7" id="KW-0418">Kinase</keyword>
<evidence type="ECO:0000313" key="7">
    <source>
        <dbReference type="EMBL" id="MBC5582350.1"/>
    </source>
</evidence>
<dbReference type="SMART" id="SM00304">
    <property type="entry name" value="HAMP"/>
    <property type="match status" value="1"/>
</dbReference>
<reference evidence="7" key="1">
    <citation type="submission" date="2020-08" db="EMBL/GenBank/DDBJ databases">
        <title>Genome public.</title>
        <authorList>
            <person name="Liu C."/>
            <person name="Sun Q."/>
        </authorList>
    </citation>
    <scope>NUCLEOTIDE SEQUENCE</scope>
    <source>
        <strain evidence="7">BX8</strain>
    </source>
</reference>
<evidence type="ECO:0000259" key="6">
    <source>
        <dbReference type="PROSITE" id="PS50885"/>
    </source>
</evidence>
<keyword evidence="3" id="KW-0808">Transferase</keyword>
<feature type="transmembrane region" description="Helical" evidence="5">
    <location>
        <begin position="198"/>
        <end position="219"/>
    </location>
</feature>
<dbReference type="PROSITE" id="PS50885">
    <property type="entry name" value="HAMP"/>
    <property type="match status" value="1"/>
</dbReference>
<comment type="subcellular location">
    <subcellularLocation>
        <location evidence="1">Membrane</location>
    </subcellularLocation>
</comment>
<dbReference type="Proteomes" id="UP000659630">
    <property type="component" value="Unassembled WGS sequence"/>
</dbReference>
<comment type="caution">
    <text evidence="7">The sequence shown here is derived from an EMBL/GenBank/DDBJ whole genome shotgun (WGS) entry which is preliminary data.</text>
</comment>
<organism evidence="7 8">
    <name type="scientific">Anaerofilum hominis</name>
    <dbReference type="NCBI Taxonomy" id="2763016"/>
    <lineage>
        <taxon>Bacteria</taxon>
        <taxon>Bacillati</taxon>
        <taxon>Bacillota</taxon>
        <taxon>Clostridia</taxon>
        <taxon>Eubacteriales</taxon>
        <taxon>Oscillospiraceae</taxon>
        <taxon>Anaerofilum</taxon>
    </lineage>
</organism>
<dbReference type="PANTHER" id="PTHR34220:SF9">
    <property type="entry name" value="SIGNAL TRANSDUCTION HISTIDINE KINASE INTERNAL REGION DOMAIN-CONTAINING PROTEIN"/>
    <property type="match status" value="1"/>
</dbReference>
<sequence>MRAAEKNAAAGNRFLERFGRGSISGKYSLGYLLMLIIVVVIFAVSFFTGEALSAQYRQAMGDLLDLNGLFIDVENTNRAVYDYYLYLRPVSGENYRQESATTRRALEEMFSRLDEDYSREVMDLCCMIDTYLGQSEALVNALSDFRSEGSAGDNAALADAYHDTQDTVSFINQSFQEAYTLKLATTRQMQGRIHRMQMTLNIFQIAMLGLALLVCLAFYRKVVQGMTRAVRRLTEFAARVTHQPTLQEHVQIDTGDELAVFADAFNEMIDTIQHQMGQIEEDSRVRGQLQQAEMENLRISAALQASQLKLLQSRINPHFLFNTLNMISQTAHMEDAEETARLMEATADFLRYNLGKVTKAVTLADEIENTRNYVYIQRCRFGERIGFIFEVDESRAGQEVPCMILQPLVENSVTHGVGSMIRGGRVTVRLFPAGGRSLLEVEDNGAGIPERKLEKLRASFDEDGDDGGHIGLRNVYQRLKLFFGEELLFEIESAPGRTVVRIGLPRALDCGETRKGEPL</sequence>
<name>A0A923L1X8_9FIRM</name>
<dbReference type="CDD" id="cd06225">
    <property type="entry name" value="HAMP"/>
    <property type="match status" value="1"/>
</dbReference>
<evidence type="ECO:0000256" key="4">
    <source>
        <dbReference type="ARBA" id="ARBA00022777"/>
    </source>
</evidence>
<dbReference type="SUPFAM" id="SSF55874">
    <property type="entry name" value="ATPase domain of HSP90 chaperone/DNA topoisomerase II/histidine kinase"/>
    <property type="match status" value="1"/>
</dbReference>
<keyword evidence="8" id="KW-1185">Reference proteome</keyword>
<dbReference type="EMBL" id="JACONZ010000005">
    <property type="protein sequence ID" value="MBC5582350.1"/>
    <property type="molecule type" value="Genomic_DNA"/>
</dbReference>
<keyword evidence="2" id="KW-0597">Phosphoprotein</keyword>
<dbReference type="PANTHER" id="PTHR34220">
    <property type="entry name" value="SENSOR HISTIDINE KINASE YPDA"/>
    <property type="match status" value="1"/>
</dbReference>
<dbReference type="Gene3D" id="6.10.340.10">
    <property type="match status" value="1"/>
</dbReference>
<keyword evidence="5" id="KW-0472">Membrane</keyword>
<dbReference type="AlphaFoldDB" id="A0A923L1X8"/>
<keyword evidence="5" id="KW-1133">Transmembrane helix</keyword>
<dbReference type="RefSeq" id="WP_186888714.1">
    <property type="nucleotide sequence ID" value="NZ_JACONZ010000005.1"/>
</dbReference>
<dbReference type="InterPro" id="IPR010559">
    <property type="entry name" value="Sig_transdc_His_kin_internal"/>
</dbReference>
<evidence type="ECO:0000256" key="1">
    <source>
        <dbReference type="ARBA" id="ARBA00004370"/>
    </source>
</evidence>
<feature type="domain" description="HAMP" evidence="6">
    <location>
        <begin position="224"/>
        <end position="277"/>
    </location>
</feature>
<dbReference type="Gene3D" id="3.30.565.10">
    <property type="entry name" value="Histidine kinase-like ATPase, C-terminal domain"/>
    <property type="match status" value="1"/>
</dbReference>
<evidence type="ECO:0000256" key="2">
    <source>
        <dbReference type="ARBA" id="ARBA00022553"/>
    </source>
</evidence>
<protein>
    <submittedName>
        <fullName evidence="7">Sensor histidine kinase</fullName>
    </submittedName>
</protein>
<accession>A0A923L1X8</accession>